<evidence type="ECO:0000313" key="11">
    <source>
        <dbReference type="EMBL" id="BCO28076.1"/>
    </source>
</evidence>
<dbReference type="InterPro" id="IPR015422">
    <property type="entry name" value="PyrdxlP-dep_Trfase_small"/>
</dbReference>
<feature type="domain" description="Aminotransferase class I/classII large" evidence="10">
    <location>
        <begin position="20"/>
        <end position="320"/>
    </location>
</feature>
<dbReference type="GO" id="GO:0008483">
    <property type="term" value="F:transaminase activity"/>
    <property type="evidence" value="ECO:0007669"/>
    <property type="project" value="UniProtKB-KW"/>
</dbReference>
<evidence type="ECO:0000256" key="6">
    <source>
        <dbReference type="ARBA" id="ARBA00022679"/>
    </source>
</evidence>
<dbReference type="InterPro" id="IPR015424">
    <property type="entry name" value="PyrdxlP-dep_Trfase"/>
</dbReference>
<dbReference type="InterPro" id="IPR015421">
    <property type="entry name" value="PyrdxlP-dep_Trfase_major"/>
</dbReference>
<evidence type="ECO:0000256" key="7">
    <source>
        <dbReference type="ARBA" id="ARBA00022898"/>
    </source>
</evidence>
<evidence type="ECO:0000256" key="4">
    <source>
        <dbReference type="ARBA" id="ARBA00022576"/>
    </source>
</evidence>
<dbReference type="PANTHER" id="PTHR43643">
    <property type="entry name" value="HISTIDINOL-PHOSPHATE AMINOTRANSFERASE 2"/>
    <property type="match status" value="1"/>
</dbReference>
<comment type="pathway">
    <text evidence="1">Amino-acid biosynthesis; L-histidine biosynthesis; L-histidine from 5-phospho-alpha-D-ribose 1-diphosphate: step 7/9.</text>
</comment>
<keyword evidence="6" id="KW-0808">Transferase</keyword>
<keyword evidence="7" id="KW-0663">Pyridoxal phosphate</keyword>
<protein>
    <recommendedName>
        <fullName evidence="3">histidinol-phosphate transaminase</fullName>
        <ecNumber evidence="3">2.6.1.9</ecNumber>
    </recommendedName>
</protein>
<dbReference type="SUPFAM" id="SSF53383">
    <property type="entry name" value="PLP-dependent transferases"/>
    <property type="match status" value="1"/>
</dbReference>
<evidence type="ECO:0000256" key="5">
    <source>
        <dbReference type="ARBA" id="ARBA00022605"/>
    </source>
</evidence>
<reference evidence="11 12" key="1">
    <citation type="journal article" date="2021" name="Microbiol. Spectr.">
        <title>A Single Bacterium Capable of Oxidation and Reduction of Iron at Circumneutral pH.</title>
        <authorList>
            <person name="Kato S."/>
            <person name="Ohkuma M."/>
        </authorList>
    </citation>
    <scope>NUCLEOTIDE SEQUENCE [LARGE SCALE GENOMIC DNA]</scope>
    <source>
        <strain evidence="11 12">MIZ03</strain>
    </source>
</reference>
<evidence type="ECO:0000256" key="3">
    <source>
        <dbReference type="ARBA" id="ARBA00012748"/>
    </source>
</evidence>
<gene>
    <name evidence="11" type="ORF">MIZ03_2969</name>
</gene>
<proteinExistence type="inferred from homology"/>
<evidence type="ECO:0000259" key="10">
    <source>
        <dbReference type="Pfam" id="PF00155"/>
    </source>
</evidence>
<dbReference type="Gene3D" id="3.90.1150.10">
    <property type="entry name" value="Aspartate Aminotransferase, domain 1"/>
    <property type="match status" value="1"/>
</dbReference>
<dbReference type="EMBL" id="AP024238">
    <property type="protein sequence ID" value="BCO28076.1"/>
    <property type="molecule type" value="Genomic_DNA"/>
</dbReference>
<accession>A0ABM7MPQ4</accession>
<dbReference type="EC" id="2.6.1.9" evidence="3"/>
<evidence type="ECO:0000256" key="2">
    <source>
        <dbReference type="ARBA" id="ARBA00007970"/>
    </source>
</evidence>
<sequence>MMSARTHGGTDALGVPTHDFSTNSNACGPCPPALLALQQADAGHYPDARYVDLRARLAAFHAVSAERIVLAGSASEFIFRITAWVARRAGAASVPTVHWPAHAYGDYAQAAHAWGLAQAERPAAAHLVWACEPSSPLGQAHVAWPVDLAGRLVVLDRAYEPLRLSGASSLTATQLDQVWQLFTPNKALGLTGVRAAYVIAPYVDQERVQGQIDATVSALNQLAPSWPVGAHGVAMLTAWVSPQVQAWLAEAVSVLRVWKARQIDLLQAMDWQVQPSDTNFFCAKPPQPLDGQALRADHGIKLRDATSFGLPGWVRLGVLGPPAQDALRCVLHG</sequence>
<dbReference type="Gene3D" id="3.40.640.10">
    <property type="entry name" value="Type I PLP-dependent aspartate aminotransferase-like (Major domain)"/>
    <property type="match status" value="1"/>
</dbReference>
<dbReference type="InterPro" id="IPR050106">
    <property type="entry name" value="HistidinolP_aminotransfase"/>
</dbReference>
<evidence type="ECO:0000256" key="9">
    <source>
        <dbReference type="ARBA" id="ARBA00047481"/>
    </source>
</evidence>
<keyword evidence="12" id="KW-1185">Reference proteome</keyword>
<dbReference type="Pfam" id="PF00155">
    <property type="entry name" value="Aminotran_1_2"/>
    <property type="match status" value="1"/>
</dbReference>
<comment type="similarity">
    <text evidence="2">Belongs to the class-II pyridoxal-phosphate-dependent aminotransferase family. Histidinol-phosphate aminotransferase subfamily.</text>
</comment>
<evidence type="ECO:0000256" key="8">
    <source>
        <dbReference type="ARBA" id="ARBA00023102"/>
    </source>
</evidence>
<dbReference type="Proteomes" id="UP000824366">
    <property type="component" value="Chromosome"/>
</dbReference>
<keyword evidence="5" id="KW-0028">Amino-acid biosynthesis</keyword>
<organism evidence="11 12">
    <name type="scientific">Rhodoferax lithotrophicus</name>
    <dbReference type="NCBI Taxonomy" id="2798804"/>
    <lineage>
        <taxon>Bacteria</taxon>
        <taxon>Pseudomonadati</taxon>
        <taxon>Pseudomonadota</taxon>
        <taxon>Betaproteobacteria</taxon>
        <taxon>Burkholderiales</taxon>
        <taxon>Comamonadaceae</taxon>
        <taxon>Rhodoferax</taxon>
    </lineage>
</organism>
<dbReference type="InterPro" id="IPR004839">
    <property type="entry name" value="Aminotransferase_I/II_large"/>
</dbReference>
<evidence type="ECO:0000256" key="1">
    <source>
        <dbReference type="ARBA" id="ARBA00005011"/>
    </source>
</evidence>
<comment type="catalytic activity">
    <reaction evidence="9">
        <text>L-histidinol phosphate + 2-oxoglutarate = 3-(imidazol-4-yl)-2-oxopropyl phosphate + L-glutamate</text>
        <dbReference type="Rhea" id="RHEA:23744"/>
        <dbReference type="ChEBI" id="CHEBI:16810"/>
        <dbReference type="ChEBI" id="CHEBI:29985"/>
        <dbReference type="ChEBI" id="CHEBI:57766"/>
        <dbReference type="ChEBI" id="CHEBI:57980"/>
        <dbReference type="EC" id="2.6.1.9"/>
    </reaction>
</comment>
<keyword evidence="4 11" id="KW-0032">Aminotransferase</keyword>
<name>A0ABM7MPQ4_9BURK</name>
<evidence type="ECO:0000313" key="12">
    <source>
        <dbReference type="Proteomes" id="UP000824366"/>
    </source>
</evidence>
<keyword evidence="8" id="KW-0368">Histidine biosynthesis</keyword>
<dbReference type="PANTHER" id="PTHR43643:SF6">
    <property type="entry name" value="HISTIDINOL-PHOSPHATE AMINOTRANSFERASE"/>
    <property type="match status" value="1"/>
</dbReference>